<evidence type="ECO:0000313" key="4">
    <source>
        <dbReference type="EMBL" id="STC83602.1"/>
    </source>
</evidence>
<keyword evidence="1" id="KW-0175">Coiled coil</keyword>
<feature type="domain" description="Bacterial Ig-like" evidence="3">
    <location>
        <begin position="2588"/>
        <end position="2684"/>
    </location>
</feature>
<feature type="domain" description="Bacterial Ig-like" evidence="3">
    <location>
        <begin position="808"/>
        <end position="902"/>
    </location>
</feature>
<feature type="domain" description="Bacterial Ig-like" evidence="3">
    <location>
        <begin position="1997"/>
        <end position="2089"/>
    </location>
</feature>
<feature type="domain" description="Bacterial Ig-like" evidence="3">
    <location>
        <begin position="2494"/>
        <end position="2584"/>
    </location>
</feature>
<feature type="domain" description="Bacterial Ig-like" evidence="3">
    <location>
        <begin position="922"/>
        <end position="994"/>
    </location>
</feature>
<feature type="region of interest" description="Disordered" evidence="2">
    <location>
        <begin position="3096"/>
        <end position="3134"/>
    </location>
</feature>
<dbReference type="InterPro" id="IPR044016">
    <property type="entry name" value="Big_13"/>
</dbReference>
<feature type="domain" description="Bacterial Ig-like" evidence="3">
    <location>
        <begin position="2888"/>
        <end position="2982"/>
    </location>
</feature>
<feature type="domain" description="Bacterial Ig-like" evidence="3">
    <location>
        <begin position="1896"/>
        <end position="1986"/>
    </location>
</feature>
<feature type="domain" description="Bacterial Ig-like" evidence="3">
    <location>
        <begin position="510"/>
        <end position="599"/>
    </location>
</feature>
<dbReference type="InterPro" id="IPR013783">
    <property type="entry name" value="Ig-like_fold"/>
</dbReference>
<evidence type="ECO:0000313" key="5">
    <source>
        <dbReference type="Proteomes" id="UP000255248"/>
    </source>
</evidence>
<feature type="region of interest" description="Disordered" evidence="2">
    <location>
        <begin position="2668"/>
        <end position="2689"/>
    </location>
</feature>
<dbReference type="EMBL" id="UFXZ01000001">
    <property type="protein sequence ID" value="STC83602.1"/>
    <property type="molecule type" value="Genomic_DNA"/>
</dbReference>
<feature type="domain" description="Bacterial Ig-like" evidence="3">
    <location>
        <begin position="321"/>
        <end position="411"/>
    </location>
</feature>
<feature type="domain" description="Bacterial Ig-like" evidence="3">
    <location>
        <begin position="2389"/>
        <end position="2483"/>
    </location>
</feature>
<feature type="domain" description="Bacterial Ig-like" evidence="3">
    <location>
        <begin position="1818"/>
        <end position="1893"/>
    </location>
</feature>
<feature type="region of interest" description="Disordered" evidence="2">
    <location>
        <begin position="1707"/>
        <end position="1734"/>
    </location>
</feature>
<evidence type="ECO:0000256" key="1">
    <source>
        <dbReference type="SAM" id="Coils"/>
    </source>
</evidence>
<evidence type="ECO:0000259" key="3">
    <source>
        <dbReference type="Pfam" id="PF19077"/>
    </source>
</evidence>
<feature type="domain" description="Bacterial Ig-like" evidence="3">
    <location>
        <begin position="416"/>
        <end position="508"/>
    </location>
</feature>
<feature type="domain" description="Bacterial Ig-like" evidence="3">
    <location>
        <begin position="2691"/>
        <end position="2784"/>
    </location>
</feature>
<feature type="domain" description="Bacterial Ig-like" evidence="3">
    <location>
        <begin position="1004"/>
        <end position="1099"/>
    </location>
</feature>
<feature type="domain" description="Bacterial Ig-like" evidence="3">
    <location>
        <begin position="1406"/>
        <end position="1495"/>
    </location>
</feature>
<feature type="compositionally biased region" description="Low complexity" evidence="2">
    <location>
        <begin position="2672"/>
        <end position="2686"/>
    </location>
</feature>
<feature type="domain" description="Bacterial Ig-like" evidence="3">
    <location>
        <begin position="1206"/>
        <end position="1293"/>
    </location>
</feature>
<dbReference type="STRING" id="93378.A9798_01670"/>
<feature type="compositionally biased region" description="Low complexity" evidence="2">
    <location>
        <begin position="1187"/>
        <end position="1198"/>
    </location>
</feature>
<evidence type="ECO:0000256" key="2">
    <source>
        <dbReference type="SAM" id="MobiDB-lite"/>
    </source>
</evidence>
<dbReference type="Proteomes" id="UP000255248">
    <property type="component" value="Unassembled WGS sequence"/>
</dbReference>
<dbReference type="NCBIfam" id="NF033510">
    <property type="entry name" value="Ca_tandemer"/>
    <property type="match status" value="28"/>
</dbReference>
<sequence length="3242" mass="336729">MSTTNNTSPNNASDSTTREILNDIKSYKVSGFDLIVTTSDGTTTTLKDGLTNLVLGKVELRNTAGQTISQDAIISTIQSQQLGLDTVYLRDKLEGMTSDDAPDDNKNEPQEISPEQDEVLKADLQKKIEEYKELIKKQEQLVKQQENERLKEINESADKKEVVDKQVTRELSKQLKPNEIEVPDASASVPTPQAPPVSSSSSSDSSSGQPEEIIAPPKQDPLLFIDGKLDEKSDSGRVGDNLTNVNTPTFIGRATPGTTASLTINAVSYPLTIDQDGNWLQQVTPALPDGNHEVTFTITNRAGESVTTTTHVTIDTQLTGLSADLDAATDSGVLGDTITNNPKPIISGTSEPDSVITVTINAMTLTTVADKEGNWFVSPGTNLNDGTYDYVVTASDEAGNTATVNKTFTIDASAPDATFTLSAASDSGMQGDFLTNNTQPTLTGKTEPGANVTLTLNSKVYQITADQQGVWALTVSPPLADGSHNFTIKVDDIAGNSASKSGYLIIDTQLPTVTAALSAATDSGDSDTDNITNDPHPVLTGSTKPFSVVTITIAGNHYSVQADDSGAWSWQIPDDLVLGDGSHNYALSVTDVAGNASATPFTGAFTLVTTPPSAPSVNLDLSSNSGDPTDTITNVKTPTLTGTSDPYTDVFVAINGQTYAVKADDQGQWQLTLSSPLPDGDYPVSVTAKDIAGNLSQVSGNMTLVIDTSVPEVSASLLTADDTGRADNDGITNVTRPRFHGSATPNTTVIFTIDNTDHRVSVGADGQWSLTLPNALADETYVYSVKVENAAGTSSTITGSLTIDTTLPSSAAGLNTASDSGQSSVDGITNVTRPTLTGTSEPGSTIVVTFQGTNHNLNSDADGVWSLTLPTSLAQGDYTYTVTATDQAGNTSTSQHQFTVDTVSQLNGGLDLSSVMEGTTGGNVTNLVRPTLSGMAEPGSIVKVEIHNAVYTASVNDDGRWSLELPRDASAGINPYTVTAEDVAGNKTTISGNFTYISSGATPPKVSVQLDTASDSGTQGDSITNINTPTFIGRATPGTTILLTIAGNSYTTTAAANDGAWSIRVDRPLPEGLNTYEVIATDESSSLSTAVNNNVFIDTLPPVTTVELTDATDSGIKGDMITQTVRPVFRGNTEPGATVFLRIDGQNHTVTADANGNWSIQAPTWGLPPNYTADYRIQVTDQAGNSTTTTGRLTTDNTAPTLTPAELDGASDTGDRDRYDTNQLTPTITGRAEPGTRLIIRINGQDYRITDVAADGTWKFKLPAGIVADNGNYHTVNFTVTATDAAGNATSRADQIHIAKRQLTITSGLSENTDTDTKGDNLTSVHAPTLTGTISGGQAADNLRGTITIAGKTYPLTINADGTEWSFRVPSSAPLTSGEHNYTVTFVDKFGTETSHTATVTISTLAGYLSPADDTGTVGDNLTQNSAPTLSGKAAIGSTLRIEFNGQTHSIPVTPNGTWTFRLPGGPFIDGDYTYKLTEITPQATTTFNGTFKIDNTPPDITAGLREADHTPNDASASIYPNPTLQGTTEPNREVIVLINNKRFTTTSDEQGNWSLELRGAELQTDQSYEYTVIAADGAGNTGRLTGTISNGHALPPTTNFGAHPDYLDGSPSVSTPNTVFYNSTPPVIIGRGNPGDTVTIYRPNASSYSTVVNNDGRWQIMMPADLFPDTTPEGGYYSYTLSVTNGYGLTTEYPIRITLDSMPPQLNGGLDSNSDSGIQGDSLTNNPRPTLSGRTEAGLKVSIVIAGSTYSVNANSAGDWRFTVPRDLRDGPYDYTITTVDKAGNTATPVSGTITVDTASVVLTGGLDTTADPNIADGWSSTNNQTLKGMTSPGATVTVTINGTVHAATVSANGEWSLNLANLANDNYSYTVTASNPAGTTSTINGHFTIDNTPPTTTVMLNTATDSGTLGDFITNVDRPVFIGQTKPGATVTLTLNGQSYTATADREGNWQITLPTSLTHGAYSYTVNVTDLAQNTSAPQQGNLHIFQNNTLAPVTSVSLDADSDSGTAGDAITHNKTPNFSGTAPAGITVVLTIGGRSYSTVADNHGNWKLAITNPLSDGTHNYTVILKDIAGNQSAPTAGQVTIDSVSALRLNGIDPDTDSGTPGDNITDNPTPTLIGSAEPNAAISLAINGNRYSTTADANGQWSLPVTDTLADGIYSYTVTATDIAGNTKLVTSTLTIDTTPPSQLTGGLDSSSETGAPGSQISNNARPTFSGTTESGATVTLSISGREFTAVAGVNGEWTLTLPPIIGVLTDGNHPYTITVRDSSGNPSGLTLTGEVTIQTTPPSANAGLQAGSDSGIIGDQITNQAHPILSGQTTPGSTIVMVFNDVTYPVSVNALGYWSFQIPNALAEGEYRYQVIATDNAGNTALYDGQFTVDTTPPATPPTVELGAMSDSGVVGDNITNVKTPTFSGTAASNTTVVLTINGMSYSTLAGDDGAWSITLPLSQALTEGLHDYSVVAKDAAGNTSTATMGSVTIMTTPPAMPSGELSSDTDTGPGDNITSITVPKFIGKADANTTVILTINSRVYEIPVGNDGAWSFTLPSEDALRDGTYTYTLQSKDAIGNLSSALTDTITIDTTPPSAPSAALAAEYDSGVTGDNITNITTPKFVGHTEPGATVTLTINNKDYAFPATADGSWAFTLPASDALSTGTYSYQVAVKDSAGNSSPSTTGTITIDTTPPDTPHGGLALDTDSGTTGDNITSTPLPTFSGTATPNTLVLLTINHKVYEITVDTQGAWRFTLPAADALTDQRYTYTLQGKDAIGNTSAILNGALTIDTRAPSTTGGLDQASDSGTLGDSLTHTTTPTFSGSTEANATITLTLNSQSYKFQANAAGAWSFTLPSQDALPDGAYPYTLQVSDAAGNTSSPLTGSVTIDSTPPALPSVALDASTDSGISGDQITNLAVPKFVGMTEADATIQLTINSHTYDIQAQANGAWDFTLPSGVLSDGIHKYTVQAIDKAGNRSKIVKQWITIDTTAPIIPTAELASSSATGSAGDKTTSATLPSFTGASEADVEITLRIDNQDYVTRTDSSGNWTITVSHPLSAQTYDYTVTAKDAAGNTSQLSETLTIVDSTPTPPLFGAAANANAVHDSSATGDDAAASPDNAPQPSLSVPLSSPPDAVANADADAADSRTLLNGSSTANPSDDQTSHSVLATLLSDAANSASAADGITPLNDAATANNSNDTLAIVDVDRAPATPPFIAASSSSALDNIAALSDIAMNTISATPEEEHATL</sequence>
<feature type="compositionally biased region" description="Polar residues" evidence="2">
    <location>
        <begin position="1711"/>
        <end position="1734"/>
    </location>
</feature>
<feature type="domain" description="Bacterial Ig-like" evidence="3">
    <location>
        <begin position="710"/>
        <end position="805"/>
    </location>
</feature>
<feature type="domain" description="Bacterial Ig-like" evidence="3">
    <location>
        <begin position="1710"/>
        <end position="1799"/>
    </location>
</feature>
<reference evidence="4 5" key="1">
    <citation type="submission" date="2018-06" db="EMBL/GenBank/DDBJ databases">
        <authorList>
            <consortium name="Pathogen Informatics"/>
            <person name="Doyle S."/>
        </authorList>
    </citation>
    <scope>NUCLEOTIDE SEQUENCE [LARGE SCALE GENOMIC DNA]</scope>
    <source>
        <strain evidence="4 5">NCTC12121</strain>
    </source>
</reference>
<feature type="domain" description="Bacterial Ig-like" evidence="3">
    <location>
        <begin position="2792"/>
        <end position="2882"/>
    </location>
</feature>
<feature type="region of interest" description="Disordered" evidence="2">
    <location>
        <begin position="95"/>
        <end position="118"/>
    </location>
</feature>
<feature type="domain" description="Bacterial Ig-like" evidence="3">
    <location>
        <begin position="2195"/>
        <end position="2285"/>
    </location>
</feature>
<feature type="domain" description="Bacterial Ig-like" evidence="3">
    <location>
        <begin position="1306"/>
        <end position="1403"/>
    </location>
</feature>
<feature type="domain" description="Bacterial Ig-like" evidence="3">
    <location>
        <begin position="2099"/>
        <end position="2186"/>
    </location>
</feature>
<proteinExistence type="predicted"/>
<feature type="domain" description="Bacterial Ig-like" evidence="3">
    <location>
        <begin position="613"/>
        <end position="708"/>
    </location>
</feature>
<feature type="region of interest" description="Disordered" evidence="2">
    <location>
        <begin position="1183"/>
        <end position="1230"/>
    </location>
</feature>
<feature type="compositionally biased region" description="Low complexity" evidence="2">
    <location>
        <begin position="3098"/>
        <end position="3134"/>
    </location>
</feature>
<feature type="region of interest" description="Disordered" evidence="2">
    <location>
        <begin position="170"/>
        <end position="222"/>
    </location>
</feature>
<dbReference type="Gene3D" id="2.60.40.10">
    <property type="entry name" value="Immunoglobulins"/>
    <property type="match status" value="29"/>
</dbReference>
<feature type="coiled-coil region" evidence="1">
    <location>
        <begin position="121"/>
        <end position="163"/>
    </location>
</feature>
<accession>A0A376D7F3</accession>
<protein>
    <submittedName>
        <fullName evidence="4">Pullulanase, type I</fullName>
    </submittedName>
</protein>
<feature type="domain" description="Bacterial Ig-like" evidence="3">
    <location>
        <begin position="2294"/>
        <end position="2384"/>
    </location>
</feature>
<feature type="compositionally biased region" description="Low complexity" evidence="2">
    <location>
        <begin position="186"/>
        <end position="210"/>
    </location>
</feature>
<feature type="domain" description="Bacterial Ig-like" evidence="3">
    <location>
        <begin position="228"/>
        <end position="316"/>
    </location>
</feature>
<feature type="region of interest" description="Disordered" evidence="2">
    <location>
        <begin position="814"/>
        <end position="842"/>
    </location>
</feature>
<gene>
    <name evidence="4" type="ORF">NCTC12121_00347</name>
</gene>
<name>A0A376D7F3_9GAMM</name>
<feature type="domain" description="Bacterial Ig-like" evidence="3">
    <location>
        <begin position="1103"/>
        <end position="1196"/>
    </location>
</feature>
<dbReference type="Pfam" id="PF19077">
    <property type="entry name" value="Big_13"/>
    <property type="match status" value="27"/>
</dbReference>
<organism evidence="4 5">
    <name type="scientific">Edwardsiella hoshinae</name>
    <dbReference type="NCBI Taxonomy" id="93378"/>
    <lineage>
        <taxon>Bacteria</taxon>
        <taxon>Pseudomonadati</taxon>
        <taxon>Pseudomonadota</taxon>
        <taxon>Gammaproteobacteria</taxon>
        <taxon>Enterobacterales</taxon>
        <taxon>Hafniaceae</taxon>
        <taxon>Edwardsiella</taxon>
    </lineage>
</organism>
<feature type="compositionally biased region" description="Basic and acidic residues" evidence="2">
    <location>
        <begin position="170"/>
        <end position="179"/>
    </location>
</feature>
<dbReference type="OrthoDB" id="8481600at2"/>
<feature type="domain" description="Bacterial Ig-like" evidence="3">
    <location>
        <begin position="2987"/>
        <end position="3079"/>
    </location>
</feature>
<feature type="region of interest" description="Disordered" evidence="2">
    <location>
        <begin position="2184"/>
        <end position="2223"/>
    </location>
</feature>